<dbReference type="AlphaFoldDB" id="A0A2S1KTM4"/>
<proteinExistence type="predicted"/>
<organism evidence="2 3">
    <name type="scientific">Weissella cibaria</name>
    <dbReference type="NCBI Taxonomy" id="137591"/>
    <lineage>
        <taxon>Bacteria</taxon>
        <taxon>Bacillati</taxon>
        <taxon>Bacillota</taxon>
        <taxon>Bacilli</taxon>
        <taxon>Lactobacillales</taxon>
        <taxon>Lactobacillaceae</taxon>
        <taxon>Weissella</taxon>
    </lineage>
</organism>
<evidence type="ECO:0000313" key="2">
    <source>
        <dbReference type="EMBL" id="AWF96355.1"/>
    </source>
</evidence>
<accession>A0A2S1KTM4</accession>
<dbReference type="InterPro" id="IPR022263">
    <property type="entry name" value="KxYKxGKxW"/>
</dbReference>
<dbReference type="Pfam" id="PF19258">
    <property type="entry name" value="KxYKxGKxW_sig"/>
    <property type="match status" value="1"/>
</dbReference>
<dbReference type="NCBIfam" id="TIGR03715">
    <property type="entry name" value="KxYKxGKxW"/>
    <property type="match status" value="1"/>
</dbReference>
<gene>
    <name evidence="2" type="ORF">B6254_1994</name>
</gene>
<name>A0A2S1KTM4_9LACO</name>
<dbReference type="InterPro" id="IPR027607">
    <property type="entry name" value="Surf_Exclu_SEC10/PgrA"/>
</dbReference>
<dbReference type="EMBL" id="CP020928">
    <property type="protein sequence ID" value="AWF96355.1"/>
    <property type="molecule type" value="Genomic_DNA"/>
</dbReference>
<evidence type="ECO:0000256" key="1">
    <source>
        <dbReference type="ARBA" id="ARBA00022729"/>
    </source>
</evidence>
<reference evidence="2 3" key="1">
    <citation type="submission" date="2017-04" db="EMBL/GenBank/DDBJ databases">
        <title>Weissella cibaria strain m2 complete genome.</title>
        <authorList>
            <person name="Pan Q."/>
            <person name="Tan M."/>
            <person name="Yao F."/>
            <person name="Su S."/>
        </authorList>
    </citation>
    <scope>NUCLEOTIDE SEQUENCE [LARGE SCALE GENOMIC DNA]</scope>
    <source>
        <strain evidence="2 3">M2</strain>
    </source>
</reference>
<sequence length="583" mass="61604">MGKMIQRDGTRKKLYKAGKLWVVATLFGVVLSGVVVAQPASAATRRQTATKKAIATATSAAKIAKSVSVQSAAIKRDATLVASAGKQAIAASSAARSVAGNAYAISNNMYAVKAYSAGSAAATNGKTAQIVSQATSATTVATSASAMATKQVADISNRQKVLKSFVKKEGVYKSVATSAAKVANSAAATIALRKTQSYATAGNKAVSNANQQLSAAKSNKAMVSYVASEVRDDGRSTNSAVAAIRNNLQAISSATSYLSASRANFSYTTRSAVPQENDGMVMGSLALNTMVDSYTNRDMATKYSGYNLLTRADVAKNLNSQYMSIYSEALSATSSATVRNPAELPTSLSVPAFGKTSAGNLGDQSDTKLLGYLRIKPTDGDRSVDISKGLTTAQNQELTNYAVQLINGYRKTVGLDTLKTSDFVLKGTLADITNRDQQGYGVQQHTSFNDMLAAMRKANGLSDTDSMLADKFVDYEPTQITTSYYQWQPLASGSRNSPEDWSSVFTMTGLKVSIYNGIYGMLFDDGGSAWGHRTTLLQPGIRKNELNASDATKQYRLNMALAIPKMHSGASTAFVMDLAYVAN</sequence>
<evidence type="ECO:0000313" key="3">
    <source>
        <dbReference type="Proteomes" id="UP000244870"/>
    </source>
</evidence>
<evidence type="ECO:0008006" key="4">
    <source>
        <dbReference type="Google" id="ProtNLM"/>
    </source>
</evidence>
<dbReference type="NCBIfam" id="TIGR04320">
    <property type="entry name" value="Surf_Exclu_PgrA"/>
    <property type="match status" value="1"/>
</dbReference>
<protein>
    <recommendedName>
        <fullName evidence="4">KxYKxGKxW signal peptide</fullName>
    </recommendedName>
</protein>
<keyword evidence="1" id="KW-0732">Signal</keyword>
<dbReference type="Proteomes" id="UP000244870">
    <property type="component" value="Chromosome"/>
</dbReference>